<proteinExistence type="predicted"/>
<organism evidence="2 3">
    <name type="scientific">Exophiala bonariae</name>
    <dbReference type="NCBI Taxonomy" id="1690606"/>
    <lineage>
        <taxon>Eukaryota</taxon>
        <taxon>Fungi</taxon>
        <taxon>Dikarya</taxon>
        <taxon>Ascomycota</taxon>
        <taxon>Pezizomycotina</taxon>
        <taxon>Eurotiomycetes</taxon>
        <taxon>Chaetothyriomycetidae</taxon>
        <taxon>Chaetothyriales</taxon>
        <taxon>Herpotrichiellaceae</taxon>
        <taxon>Exophiala</taxon>
    </lineage>
</organism>
<gene>
    <name evidence="2" type="ORF">LTR84_000217</name>
</gene>
<dbReference type="RefSeq" id="XP_064711708.1">
    <property type="nucleotide sequence ID" value="XM_064843848.1"/>
</dbReference>
<name>A0AAV9NRQ5_9EURO</name>
<evidence type="ECO:0000256" key="1">
    <source>
        <dbReference type="SAM" id="MobiDB-lite"/>
    </source>
</evidence>
<comment type="caution">
    <text evidence="2">The sequence shown here is derived from an EMBL/GenBank/DDBJ whole genome shotgun (WGS) entry which is preliminary data.</text>
</comment>
<protein>
    <submittedName>
        <fullName evidence="2">Uncharacterized protein</fullName>
    </submittedName>
</protein>
<feature type="compositionally biased region" description="Basic and acidic residues" evidence="1">
    <location>
        <begin position="254"/>
        <end position="272"/>
    </location>
</feature>
<feature type="region of interest" description="Disordered" evidence="1">
    <location>
        <begin position="254"/>
        <end position="281"/>
    </location>
</feature>
<dbReference type="GeneID" id="89968439"/>
<dbReference type="EMBL" id="JAVRRD010000001">
    <property type="protein sequence ID" value="KAK5064384.1"/>
    <property type="molecule type" value="Genomic_DNA"/>
</dbReference>
<keyword evidence="3" id="KW-1185">Reference proteome</keyword>
<evidence type="ECO:0000313" key="3">
    <source>
        <dbReference type="Proteomes" id="UP001358417"/>
    </source>
</evidence>
<dbReference type="AlphaFoldDB" id="A0AAV9NRQ5"/>
<accession>A0AAV9NRQ5</accession>
<sequence>MPIIVIGSRGCHYAFIAPGCPVEDLETFATNNKPHVLFVPSAHKIVMPMVLEKQLEWVKVDARVKKDGVPRLSTVTQSAIKNSGKEMVRRLQSVLESTTGVANWKADIKEVPQAEAETVDHALVALNWCEKTACHNDNTRSPSIGFVDPSSVSIHLAQRTLGAACTSWLKIFGNTMNYVVDGRRFIEAWLGLDGSCYQMDIRITCCSSLHGVPTTLSQMRRKSQDLALFPPFSATYQPLLHALLHDHSAVASEAEDRAYEESTGEQDPHSSENNDDSMYEDSHVTCDLGEEDLAILGDVAEEELSAARNVNKQVARSPLAVKALEDLRRFVQRKIRPSLLDRIASVTHCIESAHLPASTTSASRFQLGFTNILDNIFAHAISDI</sequence>
<reference evidence="2 3" key="1">
    <citation type="submission" date="2023-08" db="EMBL/GenBank/DDBJ databases">
        <title>Black Yeasts Isolated from many extreme environments.</title>
        <authorList>
            <person name="Coleine C."/>
            <person name="Stajich J.E."/>
            <person name="Selbmann L."/>
        </authorList>
    </citation>
    <scope>NUCLEOTIDE SEQUENCE [LARGE SCALE GENOMIC DNA]</scope>
    <source>
        <strain evidence="2 3">CCFEE 5792</strain>
    </source>
</reference>
<evidence type="ECO:0000313" key="2">
    <source>
        <dbReference type="EMBL" id="KAK5064384.1"/>
    </source>
</evidence>
<dbReference type="Proteomes" id="UP001358417">
    <property type="component" value="Unassembled WGS sequence"/>
</dbReference>